<dbReference type="SUPFAM" id="SSF53067">
    <property type="entry name" value="Actin-like ATPase domain"/>
    <property type="match status" value="2"/>
</dbReference>
<evidence type="ECO:0000313" key="6">
    <source>
        <dbReference type="Proteomes" id="UP001139028"/>
    </source>
</evidence>
<reference evidence="5" key="1">
    <citation type="journal article" date="2022" name="Arch. Microbiol.">
        <title>Microbulbifer okhotskensis sp. nov., isolated from a deep bottom sediment of the Okhotsk Sea.</title>
        <authorList>
            <person name="Romanenko L."/>
            <person name="Kurilenko V."/>
            <person name="Otstavnykh N."/>
            <person name="Velansky P."/>
            <person name="Isaeva M."/>
            <person name="Mikhailov V."/>
        </authorList>
    </citation>
    <scope>NUCLEOTIDE SEQUENCE</scope>
    <source>
        <strain evidence="5">OS29</strain>
    </source>
</reference>
<protein>
    <submittedName>
        <fullName evidence="5">Molecular chaperone HscC</fullName>
    </submittedName>
</protein>
<dbReference type="Gene3D" id="3.30.420.40">
    <property type="match status" value="2"/>
</dbReference>
<evidence type="ECO:0000256" key="1">
    <source>
        <dbReference type="ARBA" id="ARBA00007381"/>
    </source>
</evidence>
<keyword evidence="2 4" id="KW-0547">Nucleotide-binding</keyword>
<dbReference type="FunFam" id="3.30.420.40:FF:000144">
    <property type="entry name" value="Molecular chaperone HscC"/>
    <property type="match status" value="1"/>
</dbReference>
<dbReference type="InterPro" id="IPR013126">
    <property type="entry name" value="Hsp_70_fam"/>
</dbReference>
<dbReference type="PRINTS" id="PR00301">
    <property type="entry name" value="HEATSHOCK70"/>
</dbReference>
<dbReference type="PROSITE" id="PS00329">
    <property type="entry name" value="HSP70_2"/>
    <property type="match status" value="1"/>
</dbReference>
<dbReference type="AlphaFoldDB" id="A0A9X2J966"/>
<dbReference type="EMBL" id="JALBWM010000122">
    <property type="protein sequence ID" value="MCO1336316.1"/>
    <property type="molecule type" value="Genomic_DNA"/>
</dbReference>
<dbReference type="InterPro" id="IPR029047">
    <property type="entry name" value="HSP70_peptide-bd_sf"/>
</dbReference>
<dbReference type="Gene3D" id="2.60.34.10">
    <property type="entry name" value="Substrate Binding Domain Of DNAk, Chain A, domain 1"/>
    <property type="match status" value="1"/>
</dbReference>
<dbReference type="InterPro" id="IPR043129">
    <property type="entry name" value="ATPase_NBD"/>
</dbReference>
<evidence type="ECO:0000313" key="5">
    <source>
        <dbReference type="EMBL" id="MCO1336316.1"/>
    </source>
</evidence>
<name>A0A9X2J966_9GAMM</name>
<accession>A0A9X2J966</accession>
<organism evidence="5 6">
    <name type="scientific">Microbulbifer okhotskensis</name>
    <dbReference type="NCBI Taxonomy" id="2926617"/>
    <lineage>
        <taxon>Bacteria</taxon>
        <taxon>Pseudomonadati</taxon>
        <taxon>Pseudomonadota</taxon>
        <taxon>Gammaproteobacteria</taxon>
        <taxon>Cellvibrionales</taxon>
        <taxon>Microbulbiferaceae</taxon>
        <taxon>Microbulbifer</taxon>
    </lineage>
</organism>
<proteinExistence type="inferred from homology"/>
<dbReference type="RefSeq" id="WP_252471898.1">
    <property type="nucleotide sequence ID" value="NZ_JALBWM010000122.1"/>
</dbReference>
<dbReference type="Pfam" id="PF00012">
    <property type="entry name" value="HSP70"/>
    <property type="match status" value="1"/>
</dbReference>
<dbReference type="Gene3D" id="3.90.640.10">
    <property type="entry name" value="Actin, Chain A, domain 4"/>
    <property type="match status" value="1"/>
</dbReference>
<dbReference type="GO" id="GO:0140662">
    <property type="term" value="F:ATP-dependent protein folding chaperone"/>
    <property type="evidence" value="ECO:0007669"/>
    <property type="project" value="InterPro"/>
</dbReference>
<evidence type="ECO:0000256" key="3">
    <source>
        <dbReference type="ARBA" id="ARBA00022840"/>
    </source>
</evidence>
<gene>
    <name evidence="5" type="ORF">MO867_18445</name>
</gene>
<dbReference type="PANTHER" id="PTHR19375">
    <property type="entry name" value="HEAT SHOCK PROTEIN 70KDA"/>
    <property type="match status" value="1"/>
</dbReference>
<dbReference type="Proteomes" id="UP001139028">
    <property type="component" value="Unassembled WGS sequence"/>
</dbReference>
<dbReference type="GO" id="GO:0005524">
    <property type="term" value="F:ATP binding"/>
    <property type="evidence" value="ECO:0007669"/>
    <property type="project" value="UniProtKB-KW"/>
</dbReference>
<comment type="similarity">
    <text evidence="1 4">Belongs to the heat shock protein 70 family.</text>
</comment>
<dbReference type="InterPro" id="IPR018181">
    <property type="entry name" value="Heat_shock_70_CS"/>
</dbReference>
<evidence type="ECO:0000256" key="4">
    <source>
        <dbReference type="RuleBase" id="RU003322"/>
    </source>
</evidence>
<keyword evidence="3 4" id="KW-0067">ATP-binding</keyword>
<comment type="caution">
    <text evidence="5">The sequence shown here is derived from an EMBL/GenBank/DDBJ whole genome shotgun (WGS) entry which is preliminary data.</text>
</comment>
<sequence>MAIIGIDLGTTNSACGVLTEQGIQLIPNRLGEILTPSVVGLDESGKLLVGKTAKERLINHSNTTVAAFKRLMGTDHKIALGKQQFSATELSSLILRALKEDAETFLNEEITEAVISVPAYFNDNQRHATKLAGELAGLKVERLINEPTSAAIAYGLHDKREGHFLILDLGGGTFDVSILEFFDGIMEVHASAGDNFLGGEDFVEAMIDNVLEELGIKKEALKPSERQNLYMQMETAKRRVSQQPEQRLELHLAGRSMEWSVTPEWFEKLSTPLLLRAKRPIERTMRDADLPPQKIDEVVLVGGSTRMAQFRSMVGRMFGRLPACHLDPDTVVAMGAAIQAGLKEKNSALDDIVLTDVCPYTLGTGIVNEDSPQLGSYFMPIVDRNTVVPVSVVRRVWTAADNQTQLCIDVYQGENRLVKKNIYLGELTVPVPKKPKGEEAADIRYTYDMNGLLEVDVTVVSTGKTFNKLIEFTPGALTEVQKAEALEKLSQLKFHPRKDEKNQAVIARGERLYESSLGEQRDYIAKLLSTFDSVLDRQKPTEILKARTEISEIFDRLDNEDWI</sequence>
<dbReference type="SUPFAM" id="SSF100920">
    <property type="entry name" value="Heat shock protein 70kD (HSP70), peptide-binding domain"/>
    <property type="match status" value="1"/>
</dbReference>
<keyword evidence="6" id="KW-1185">Reference proteome</keyword>
<dbReference type="PROSITE" id="PS00297">
    <property type="entry name" value="HSP70_1"/>
    <property type="match status" value="1"/>
</dbReference>
<evidence type="ECO:0000256" key="2">
    <source>
        <dbReference type="ARBA" id="ARBA00022741"/>
    </source>
</evidence>